<sequence>MRPRLADPELSLAMTWIWIGVLLAALVAYGIFRWWRRGHPRKQPPAPLSYSAELSQRLQKNMNKGTKRRRRGKTAKKKPPRRP</sequence>
<evidence type="ECO:0000256" key="1">
    <source>
        <dbReference type="SAM" id="MobiDB-lite"/>
    </source>
</evidence>
<organism evidence="3 4">
    <name type="scientific">Ideonella alba</name>
    <dbReference type="NCBI Taxonomy" id="2824118"/>
    <lineage>
        <taxon>Bacteria</taxon>
        <taxon>Pseudomonadati</taxon>
        <taxon>Pseudomonadota</taxon>
        <taxon>Betaproteobacteria</taxon>
        <taxon>Burkholderiales</taxon>
        <taxon>Sphaerotilaceae</taxon>
        <taxon>Ideonella</taxon>
    </lineage>
</organism>
<dbReference type="RefSeq" id="WP_210856084.1">
    <property type="nucleotide sequence ID" value="NZ_JAGQDD010000016.1"/>
</dbReference>
<protein>
    <submittedName>
        <fullName evidence="3">Uncharacterized protein</fullName>
    </submittedName>
</protein>
<feature type="compositionally biased region" description="Basic residues" evidence="1">
    <location>
        <begin position="65"/>
        <end position="83"/>
    </location>
</feature>
<dbReference type="AlphaFoldDB" id="A0A941BIA2"/>
<keyword evidence="2" id="KW-1133">Transmembrane helix</keyword>
<gene>
    <name evidence="3" type="ORF">KAK03_18605</name>
</gene>
<dbReference type="Proteomes" id="UP000676246">
    <property type="component" value="Unassembled WGS sequence"/>
</dbReference>
<keyword evidence="4" id="KW-1185">Reference proteome</keyword>
<reference evidence="3 4" key="1">
    <citation type="submission" date="2021-04" db="EMBL/GenBank/DDBJ databases">
        <title>The genome sequence of Ideonella sp. 3Y2.</title>
        <authorList>
            <person name="Liu Y."/>
        </authorList>
    </citation>
    <scope>NUCLEOTIDE SEQUENCE [LARGE SCALE GENOMIC DNA]</scope>
    <source>
        <strain evidence="3 4">3Y2</strain>
    </source>
</reference>
<evidence type="ECO:0000313" key="4">
    <source>
        <dbReference type="Proteomes" id="UP000676246"/>
    </source>
</evidence>
<evidence type="ECO:0000313" key="3">
    <source>
        <dbReference type="EMBL" id="MBQ0932493.1"/>
    </source>
</evidence>
<keyword evidence="2" id="KW-0472">Membrane</keyword>
<proteinExistence type="predicted"/>
<dbReference type="EMBL" id="JAGQDD010000016">
    <property type="protein sequence ID" value="MBQ0932493.1"/>
    <property type="molecule type" value="Genomic_DNA"/>
</dbReference>
<evidence type="ECO:0000256" key="2">
    <source>
        <dbReference type="SAM" id="Phobius"/>
    </source>
</evidence>
<keyword evidence="2" id="KW-0812">Transmembrane</keyword>
<comment type="caution">
    <text evidence="3">The sequence shown here is derived from an EMBL/GenBank/DDBJ whole genome shotgun (WGS) entry which is preliminary data.</text>
</comment>
<feature type="region of interest" description="Disordered" evidence="1">
    <location>
        <begin position="57"/>
        <end position="83"/>
    </location>
</feature>
<accession>A0A941BIA2</accession>
<feature type="transmembrane region" description="Helical" evidence="2">
    <location>
        <begin position="12"/>
        <end position="32"/>
    </location>
</feature>
<name>A0A941BIA2_9BURK</name>